<evidence type="ECO:0000256" key="5">
    <source>
        <dbReference type="ARBA" id="ARBA00022777"/>
    </source>
</evidence>
<reference evidence="12 13" key="1">
    <citation type="submission" date="2020-08" db="EMBL/GenBank/DDBJ databases">
        <title>Genomic Encyclopedia of Type Strains, Phase IV (KMG-IV): sequencing the most valuable type-strain genomes for metagenomic binning, comparative biology and taxonomic classification.</title>
        <authorList>
            <person name="Goeker M."/>
        </authorList>
    </citation>
    <scope>NUCLEOTIDE SEQUENCE [LARGE SCALE GENOMIC DNA]</scope>
    <source>
        <strain evidence="12 13">DSM 22368</strain>
    </source>
</reference>
<dbReference type="CDD" id="cd17546">
    <property type="entry name" value="REC_hyHK_CKI1_RcsC-like"/>
    <property type="match status" value="1"/>
</dbReference>
<keyword evidence="4" id="KW-0808">Transferase</keyword>
<dbReference type="InParanoid" id="A0A7X0JX81"/>
<keyword evidence="9" id="KW-0472">Membrane</keyword>
<evidence type="ECO:0000259" key="11">
    <source>
        <dbReference type="PROSITE" id="PS50110"/>
    </source>
</evidence>
<dbReference type="InterPro" id="IPR005467">
    <property type="entry name" value="His_kinase_dom"/>
</dbReference>
<dbReference type="PRINTS" id="PR00344">
    <property type="entry name" value="BCTRLSENSOR"/>
</dbReference>
<keyword evidence="3 7" id="KW-0597">Phosphoprotein</keyword>
<dbReference type="InterPro" id="IPR011006">
    <property type="entry name" value="CheY-like_superfamily"/>
</dbReference>
<protein>
    <recommendedName>
        <fullName evidence="2">histidine kinase</fullName>
        <ecNumber evidence="2">2.7.13.3</ecNumber>
    </recommendedName>
</protein>
<dbReference type="InterPro" id="IPR004358">
    <property type="entry name" value="Sig_transdc_His_kin-like_C"/>
</dbReference>
<dbReference type="EC" id="2.7.13.3" evidence="2"/>
<evidence type="ECO:0000256" key="2">
    <source>
        <dbReference type="ARBA" id="ARBA00012438"/>
    </source>
</evidence>
<dbReference type="EMBL" id="JACHHT010000006">
    <property type="protein sequence ID" value="MBB6523882.1"/>
    <property type="molecule type" value="Genomic_DNA"/>
</dbReference>
<gene>
    <name evidence="12" type="ORF">HNR48_004199</name>
</gene>
<dbReference type="SMART" id="SM00448">
    <property type="entry name" value="REC"/>
    <property type="match status" value="2"/>
</dbReference>
<dbReference type="PROSITE" id="PS50110">
    <property type="entry name" value="RESPONSE_REGULATORY"/>
    <property type="match status" value="2"/>
</dbReference>
<dbReference type="Gene3D" id="3.40.50.2300">
    <property type="match status" value="2"/>
</dbReference>
<feature type="modified residue" description="4-aspartylphosphate" evidence="7">
    <location>
        <position position="1283"/>
    </location>
</feature>
<dbReference type="Pfam" id="PF13185">
    <property type="entry name" value="GAF_2"/>
    <property type="match status" value="1"/>
</dbReference>
<keyword evidence="6" id="KW-0902">Two-component regulatory system</keyword>
<keyword evidence="8" id="KW-0175">Coiled coil</keyword>
<dbReference type="SUPFAM" id="SSF55781">
    <property type="entry name" value="GAF domain-like"/>
    <property type="match status" value="1"/>
</dbReference>
<evidence type="ECO:0000256" key="4">
    <source>
        <dbReference type="ARBA" id="ARBA00022679"/>
    </source>
</evidence>
<comment type="caution">
    <text evidence="7">Lacks conserved residue(s) required for the propagation of feature annotation.</text>
</comment>
<evidence type="ECO:0000256" key="6">
    <source>
        <dbReference type="ARBA" id="ARBA00023012"/>
    </source>
</evidence>
<feature type="transmembrane region" description="Helical" evidence="9">
    <location>
        <begin position="12"/>
        <end position="34"/>
    </location>
</feature>
<evidence type="ECO:0000256" key="8">
    <source>
        <dbReference type="SAM" id="Coils"/>
    </source>
</evidence>
<dbReference type="SUPFAM" id="SSF47384">
    <property type="entry name" value="Homodimeric domain of signal transducing histidine kinase"/>
    <property type="match status" value="1"/>
</dbReference>
<dbReference type="InterPro" id="IPR003661">
    <property type="entry name" value="HisK_dim/P_dom"/>
</dbReference>
<evidence type="ECO:0000256" key="1">
    <source>
        <dbReference type="ARBA" id="ARBA00000085"/>
    </source>
</evidence>
<keyword evidence="9" id="KW-0812">Transmembrane</keyword>
<dbReference type="SUPFAM" id="SSF55874">
    <property type="entry name" value="ATPase domain of HSP90 chaperone/DNA topoisomerase II/histidine kinase"/>
    <property type="match status" value="1"/>
</dbReference>
<feature type="domain" description="Response regulatory" evidence="11">
    <location>
        <begin position="1233"/>
        <end position="1350"/>
    </location>
</feature>
<feature type="transmembrane region" description="Helical" evidence="9">
    <location>
        <begin position="319"/>
        <end position="340"/>
    </location>
</feature>
<dbReference type="SUPFAM" id="SSF52172">
    <property type="entry name" value="CheY-like"/>
    <property type="match status" value="2"/>
</dbReference>
<dbReference type="InterPro" id="IPR036097">
    <property type="entry name" value="HisK_dim/P_sf"/>
</dbReference>
<feature type="coiled-coil region" evidence="8">
    <location>
        <begin position="580"/>
        <end position="652"/>
    </location>
</feature>
<evidence type="ECO:0000313" key="13">
    <source>
        <dbReference type="Proteomes" id="UP000528457"/>
    </source>
</evidence>
<dbReference type="RefSeq" id="WP_166843174.1">
    <property type="nucleotide sequence ID" value="NZ_JAAONY010000005.1"/>
</dbReference>
<keyword evidence="9" id="KW-1133">Transmembrane helix</keyword>
<evidence type="ECO:0000256" key="7">
    <source>
        <dbReference type="PROSITE-ProRule" id="PRU00169"/>
    </source>
</evidence>
<dbReference type="Pfam" id="PF00512">
    <property type="entry name" value="HisKA"/>
    <property type="match status" value="1"/>
</dbReference>
<feature type="domain" description="Response regulatory" evidence="11">
    <location>
        <begin position="964"/>
        <end position="1080"/>
    </location>
</feature>
<keyword evidence="5 12" id="KW-0418">Kinase</keyword>
<dbReference type="InterPro" id="IPR003594">
    <property type="entry name" value="HATPase_dom"/>
</dbReference>
<accession>A0A7X0JX81</accession>
<proteinExistence type="predicted"/>
<dbReference type="InterPro" id="IPR003018">
    <property type="entry name" value="GAF"/>
</dbReference>
<feature type="domain" description="Histidine kinase" evidence="10">
    <location>
        <begin position="659"/>
        <end position="890"/>
    </location>
</feature>
<dbReference type="GO" id="GO:0000155">
    <property type="term" value="F:phosphorelay sensor kinase activity"/>
    <property type="evidence" value="ECO:0007669"/>
    <property type="project" value="InterPro"/>
</dbReference>
<comment type="catalytic activity">
    <reaction evidence="1">
        <text>ATP + protein L-histidine = ADP + protein N-phospho-L-histidine.</text>
        <dbReference type="EC" id="2.7.13.3"/>
    </reaction>
</comment>
<evidence type="ECO:0000259" key="10">
    <source>
        <dbReference type="PROSITE" id="PS50109"/>
    </source>
</evidence>
<keyword evidence="13" id="KW-1185">Reference proteome</keyword>
<dbReference type="PANTHER" id="PTHR45339:SF1">
    <property type="entry name" value="HYBRID SIGNAL TRANSDUCTION HISTIDINE KINASE J"/>
    <property type="match status" value="1"/>
</dbReference>
<dbReference type="Pfam" id="PF00072">
    <property type="entry name" value="Response_reg"/>
    <property type="match status" value="1"/>
</dbReference>
<evidence type="ECO:0000256" key="3">
    <source>
        <dbReference type="ARBA" id="ARBA00022553"/>
    </source>
</evidence>
<dbReference type="InterPro" id="IPR001789">
    <property type="entry name" value="Sig_transdc_resp-reg_receiver"/>
</dbReference>
<dbReference type="CDD" id="cd16922">
    <property type="entry name" value="HATPase_EvgS-ArcB-TorS-like"/>
    <property type="match status" value="1"/>
</dbReference>
<dbReference type="PANTHER" id="PTHR45339">
    <property type="entry name" value="HYBRID SIGNAL TRANSDUCTION HISTIDINE KINASE J"/>
    <property type="match status" value="1"/>
</dbReference>
<dbReference type="SMART" id="SM00388">
    <property type="entry name" value="HisKA"/>
    <property type="match status" value="1"/>
</dbReference>
<dbReference type="Gene3D" id="3.30.450.40">
    <property type="match status" value="1"/>
</dbReference>
<organism evidence="12 13">
    <name type="scientific">Pseudoteredinibacter isoporae</name>
    <dbReference type="NCBI Taxonomy" id="570281"/>
    <lineage>
        <taxon>Bacteria</taxon>
        <taxon>Pseudomonadati</taxon>
        <taxon>Pseudomonadota</taxon>
        <taxon>Gammaproteobacteria</taxon>
        <taxon>Cellvibrionales</taxon>
        <taxon>Cellvibrionaceae</taxon>
        <taxon>Pseudoteredinibacter</taxon>
    </lineage>
</organism>
<dbReference type="SMART" id="SM00387">
    <property type="entry name" value="HATPase_c"/>
    <property type="match status" value="1"/>
</dbReference>
<dbReference type="FunFam" id="3.30.565.10:FF:000010">
    <property type="entry name" value="Sensor histidine kinase RcsC"/>
    <property type="match status" value="1"/>
</dbReference>
<dbReference type="Gene3D" id="1.10.287.130">
    <property type="match status" value="1"/>
</dbReference>
<dbReference type="InterPro" id="IPR029016">
    <property type="entry name" value="GAF-like_dom_sf"/>
</dbReference>
<dbReference type="InterPro" id="IPR036890">
    <property type="entry name" value="HATPase_C_sf"/>
</dbReference>
<dbReference type="Proteomes" id="UP000528457">
    <property type="component" value="Unassembled WGS sequence"/>
</dbReference>
<dbReference type="PROSITE" id="PS50109">
    <property type="entry name" value="HIS_KIN"/>
    <property type="match status" value="1"/>
</dbReference>
<dbReference type="CDD" id="cd00082">
    <property type="entry name" value="HisKA"/>
    <property type="match status" value="1"/>
</dbReference>
<name>A0A7X0JX81_9GAMM</name>
<evidence type="ECO:0000313" key="12">
    <source>
        <dbReference type="EMBL" id="MBB6523882.1"/>
    </source>
</evidence>
<sequence>MFAKTKRIKNVLMIGFALVIGLLIITCALAWVFLDRAKEISHSVENDDVPGAFLYLRMSKSLGIMHSNVLKYLAGETDDEVFAFREEYKKFGESLAELTPLESDDSVSRQKLASIRALGDEYFTEINRRVFQAYDPDLEKWAFKTIDTLENTVGAELEILLDTLKEEEYAEALASKNLKDTLSDDVPGLRYYLELLDETGDMLSSLNEYVSGELDEVENFNSDSESFIEYYDLLAPLETTDKDKKNLEKIRKSFKKINATAEEVFGKYDPESKINALQVVDVMEREAFERLEEILAESAREEQVDATTSMANLNSSIDMTILVLILVAILSALIGVYVALKLSGLISGALSKVLQTTNAISRNDIDDAKDLLQKENHPSSNLRHFSEFDEVRRSLVKAVGDLSVANENNERQDWLKSGVSELNRKLSGEQPLSEMAKNSVDFICEYLEAPVGFIYSSDESEVEGEPKKLGLMAHYGVVVDKSEMDRKYSFETGEGLVGQCLLRKKTIERYLDDSERLPIVQSGIAHSNPGHIIVAPLLYEGDVEGVIELGCTKRVTTGQREFIQQIAPSLGIAMRVSKSRDAMAALLKQSQSQAEALEDQQVLLGVSNSQLKEKALELEQKQKALSEKNKYLERAQKDLERQAEELEKSSKYKSEFLANMSHELRSPLNSLLILAKMLSDNDDGNLTGKQVEYASVIHRSGRDLLNIINDVLDLSKIEAGKLDVVFEELLLDELMGEIGQQYQPVADEQGLVFNVENRSGIESFNSDPSRLRQIIVNLLSNAFKFTETGSVDLIVEQLPEGVEGCKGKIFAQDMVCFRVTDTGVGVAQDKQEEIFNAFCQEDGTTSRRYGGTGLGLSICRQLAGLLFGSIDISSSLGRGTSLYLYLPLKRALEFSTDSEQKSVEAPVNAVNELTLAPVSDAVLQAIPQQFLSGSVENESPQAGAALSLTDGSDMLPNARSKEKRLLIIEKNPFVHASLKKQGEEAGFYVVTAFDGGKGLQLAEALVPSAILISDDEAFIDGSLVLSKIKSNVKIRHIPVYVISSESKPLDEREMALLGAVGSTIKPIDNLEMRSIIEFLSEISEDRNGSLVIFGEDEKILIGLKEFIAADGLNIELSTDTSAISDFNLESFHCIVLNINNQTSLDYIRMSLCDLTGNYRIPVIIHSNEPLTESQRELVEELSSAKALSPVISESSLLLETSLFLHQVTMAMPDSQREILSEQLSSSDVLAGKSLLVVDDQVSNIFALTAILEQHGIHCTIANNGREALLLLEQNNNVDLILMDIMMPEMDGYVTMGNIRKMSSYQHVPIIALTAKSMPEDRAKCIAAGANDYITKPLDSEQLLQLLNIWLAQSPAQRPGMSSPG</sequence>
<comment type="caution">
    <text evidence="12">The sequence shown here is derived from an EMBL/GenBank/DDBJ whole genome shotgun (WGS) entry which is preliminary data.</text>
</comment>
<evidence type="ECO:0000256" key="9">
    <source>
        <dbReference type="SAM" id="Phobius"/>
    </source>
</evidence>
<dbReference type="Pfam" id="PF02518">
    <property type="entry name" value="HATPase_c"/>
    <property type="match status" value="1"/>
</dbReference>
<dbReference type="Gene3D" id="3.30.565.10">
    <property type="entry name" value="Histidine kinase-like ATPase, C-terminal domain"/>
    <property type="match status" value="1"/>
</dbReference>